<dbReference type="RefSeq" id="WP_380717565.1">
    <property type="nucleotide sequence ID" value="NZ_JBHSGI010000009.1"/>
</dbReference>
<dbReference type="NCBIfam" id="TIGR03373">
    <property type="entry name" value="VI_minor_4"/>
    <property type="match status" value="1"/>
</dbReference>
<dbReference type="Gene3D" id="3.40.1730.10">
    <property type="entry name" value="pa0076 domain"/>
    <property type="match status" value="1"/>
</dbReference>
<evidence type="ECO:0000313" key="2">
    <source>
        <dbReference type="Proteomes" id="UP001595973"/>
    </source>
</evidence>
<dbReference type="Pfam" id="PF09867">
    <property type="entry name" value="TagF_N"/>
    <property type="match status" value="1"/>
</dbReference>
<protein>
    <submittedName>
        <fullName evidence="1">Type VI secretion system-associated protein TagF</fullName>
    </submittedName>
</protein>
<dbReference type="InterPro" id="IPR017748">
    <property type="entry name" value="TagF"/>
</dbReference>
<organism evidence="1 2">
    <name type="scientific">Seohaeicola nanhaiensis</name>
    <dbReference type="NCBI Taxonomy" id="1387282"/>
    <lineage>
        <taxon>Bacteria</taxon>
        <taxon>Pseudomonadati</taxon>
        <taxon>Pseudomonadota</taxon>
        <taxon>Alphaproteobacteria</taxon>
        <taxon>Rhodobacterales</taxon>
        <taxon>Roseobacteraceae</taxon>
        <taxon>Seohaeicola</taxon>
    </lineage>
</organism>
<reference evidence="2" key="1">
    <citation type="journal article" date="2019" name="Int. J. Syst. Evol. Microbiol.">
        <title>The Global Catalogue of Microorganisms (GCM) 10K type strain sequencing project: providing services to taxonomists for standard genome sequencing and annotation.</title>
        <authorList>
            <consortium name="The Broad Institute Genomics Platform"/>
            <consortium name="The Broad Institute Genome Sequencing Center for Infectious Disease"/>
            <person name="Wu L."/>
            <person name="Ma J."/>
        </authorList>
    </citation>
    <scope>NUCLEOTIDE SEQUENCE [LARGE SCALE GENOMIC DNA]</scope>
    <source>
        <strain evidence="2">CGMCC 4.7283</strain>
    </source>
</reference>
<proteinExistence type="predicted"/>
<dbReference type="Proteomes" id="UP001595973">
    <property type="component" value="Unassembled WGS sequence"/>
</dbReference>
<comment type="caution">
    <text evidence="1">The sequence shown here is derived from an EMBL/GenBank/DDBJ whole genome shotgun (WGS) entry which is preliminary data.</text>
</comment>
<sequence>MASGFGAFGKMPSVGDFFRINLPGGFVTAWDAWIQGAMLSAQRTLGTDWDAHYMSAPIWRFSLAAGLGASSKMLGVLMPSVDRVGRRFPLTLAAAVTTPGPAQLDHFSEEPLFMRLEDLALDALEDGMTREVLESRLADIAPPEFRRAAPLRAAGRTLVLTPALPASPLPELAAALLAKRYETPSIWSAVVNGVPRVMVCDGLPDETTVEGLFHLNAPIWSEARPI</sequence>
<dbReference type="EMBL" id="JBHSGI010000009">
    <property type="protein sequence ID" value="MFC4669155.1"/>
    <property type="molecule type" value="Genomic_DNA"/>
</dbReference>
<keyword evidence="2" id="KW-1185">Reference proteome</keyword>
<gene>
    <name evidence="1" type="primary">tagF</name>
    <name evidence="1" type="ORF">ACFO5X_11360</name>
</gene>
<dbReference type="PIRSF" id="PIRSF029287">
    <property type="entry name" value="UCP029287"/>
    <property type="match status" value="1"/>
</dbReference>
<evidence type="ECO:0000313" key="1">
    <source>
        <dbReference type="EMBL" id="MFC4669155.1"/>
    </source>
</evidence>
<name>A0ABV9KGS3_9RHOB</name>
<dbReference type="InterPro" id="IPR038225">
    <property type="entry name" value="TagF_sf"/>
</dbReference>
<accession>A0ABV9KGS3</accession>